<evidence type="ECO:0000313" key="3">
    <source>
        <dbReference type="Proteomes" id="UP000621560"/>
    </source>
</evidence>
<keyword evidence="1" id="KW-1133">Transmembrane helix</keyword>
<protein>
    <submittedName>
        <fullName evidence="2">DUF2905 domain-containing protein</fullName>
    </submittedName>
</protein>
<accession>A0A927BTT7</accession>
<dbReference type="PANTHER" id="PTHR36443:SF1">
    <property type="entry name" value="BSR5223 PROTEIN"/>
    <property type="match status" value="1"/>
</dbReference>
<evidence type="ECO:0000256" key="1">
    <source>
        <dbReference type="SAM" id="Phobius"/>
    </source>
</evidence>
<feature type="transmembrane region" description="Helical" evidence="1">
    <location>
        <begin position="47"/>
        <end position="71"/>
    </location>
</feature>
<sequence>MNNVPKLLIVAGAVLVLIGAVWMLGGRWFGLGRLPGDIVVEKGDARFYFPIVTCILISVVGTVILSVVRWLTK</sequence>
<keyword evidence="3" id="KW-1185">Reference proteome</keyword>
<dbReference type="EMBL" id="JACXIZ010000017">
    <property type="protein sequence ID" value="MBD2845645.1"/>
    <property type="molecule type" value="Genomic_DNA"/>
</dbReference>
<keyword evidence="1" id="KW-0812">Transmembrane</keyword>
<dbReference type="Pfam" id="PF11146">
    <property type="entry name" value="DUF2905"/>
    <property type="match status" value="1"/>
</dbReference>
<organism evidence="2 3">
    <name type="scientific">Paenibacillus sabuli</name>
    <dbReference type="NCBI Taxonomy" id="2772509"/>
    <lineage>
        <taxon>Bacteria</taxon>
        <taxon>Bacillati</taxon>
        <taxon>Bacillota</taxon>
        <taxon>Bacilli</taxon>
        <taxon>Bacillales</taxon>
        <taxon>Paenibacillaceae</taxon>
        <taxon>Paenibacillus</taxon>
    </lineage>
</organism>
<dbReference type="AlphaFoldDB" id="A0A927BTT7"/>
<dbReference type="RefSeq" id="WP_190917443.1">
    <property type="nucleotide sequence ID" value="NZ_JACXIZ010000017.1"/>
</dbReference>
<dbReference type="InterPro" id="IPR021320">
    <property type="entry name" value="DUF2905"/>
</dbReference>
<dbReference type="PANTHER" id="PTHR36443">
    <property type="entry name" value="BSR5223 PROTEIN"/>
    <property type="match status" value="1"/>
</dbReference>
<gene>
    <name evidence="2" type="ORF">IDH44_10635</name>
</gene>
<dbReference type="Proteomes" id="UP000621560">
    <property type="component" value="Unassembled WGS sequence"/>
</dbReference>
<reference evidence="2" key="1">
    <citation type="submission" date="2020-09" db="EMBL/GenBank/DDBJ databases">
        <title>A novel bacterium of genus Paenibacillus, isolated from South China Sea.</title>
        <authorList>
            <person name="Huang H."/>
            <person name="Mo K."/>
            <person name="Hu Y."/>
        </authorList>
    </citation>
    <scope>NUCLEOTIDE SEQUENCE</scope>
    <source>
        <strain evidence="2">IB182496</strain>
    </source>
</reference>
<keyword evidence="1" id="KW-0472">Membrane</keyword>
<comment type="caution">
    <text evidence="2">The sequence shown here is derived from an EMBL/GenBank/DDBJ whole genome shotgun (WGS) entry which is preliminary data.</text>
</comment>
<evidence type="ECO:0000313" key="2">
    <source>
        <dbReference type="EMBL" id="MBD2845645.1"/>
    </source>
</evidence>
<proteinExistence type="predicted"/>
<name>A0A927BTT7_9BACL</name>